<feature type="compositionally biased region" description="Pro residues" evidence="8">
    <location>
        <begin position="90"/>
        <end position="99"/>
    </location>
</feature>
<keyword evidence="3" id="KW-0677">Repeat</keyword>
<feature type="compositionally biased region" description="Basic and acidic residues" evidence="8">
    <location>
        <begin position="209"/>
        <end position="221"/>
    </location>
</feature>
<dbReference type="PANTHER" id="PTHR16515">
    <property type="entry name" value="PR DOMAIN ZINC FINGER PROTEIN"/>
    <property type="match status" value="1"/>
</dbReference>
<dbReference type="SUPFAM" id="SSF57667">
    <property type="entry name" value="beta-beta-alpha zinc fingers"/>
    <property type="match status" value="2"/>
</dbReference>
<dbReference type="AlphaFoldDB" id="A0AAD7RSQ0"/>
<organism evidence="10 11">
    <name type="scientific">Aldrovandia affinis</name>
    <dbReference type="NCBI Taxonomy" id="143900"/>
    <lineage>
        <taxon>Eukaryota</taxon>
        <taxon>Metazoa</taxon>
        <taxon>Chordata</taxon>
        <taxon>Craniata</taxon>
        <taxon>Vertebrata</taxon>
        <taxon>Euteleostomi</taxon>
        <taxon>Actinopterygii</taxon>
        <taxon>Neopterygii</taxon>
        <taxon>Teleostei</taxon>
        <taxon>Notacanthiformes</taxon>
        <taxon>Halosauridae</taxon>
        <taxon>Aldrovandia</taxon>
    </lineage>
</organism>
<comment type="subcellular location">
    <subcellularLocation>
        <location evidence="1">Nucleus</location>
    </subcellularLocation>
</comment>
<feature type="domain" description="C2H2-type" evidence="9">
    <location>
        <begin position="327"/>
        <end position="354"/>
    </location>
</feature>
<evidence type="ECO:0000313" key="10">
    <source>
        <dbReference type="EMBL" id="KAJ8389448.1"/>
    </source>
</evidence>
<keyword evidence="4 7" id="KW-0863">Zinc-finger</keyword>
<evidence type="ECO:0000256" key="7">
    <source>
        <dbReference type="PROSITE-ProRule" id="PRU00042"/>
    </source>
</evidence>
<keyword evidence="6" id="KW-0539">Nucleus</keyword>
<feature type="region of interest" description="Disordered" evidence="8">
    <location>
        <begin position="168"/>
        <end position="289"/>
    </location>
</feature>
<evidence type="ECO:0000256" key="3">
    <source>
        <dbReference type="ARBA" id="ARBA00022737"/>
    </source>
</evidence>
<keyword evidence="2" id="KW-0479">Metal-binding</keyword>
<dbReference type="SMART" id="SM00355">
    <property type="entry name" value="ZnF_C2H2"/>
    <property type="match status" value="6"/>
</dbReference>
<feature type="region of interest" description="Disordered" evidence="8">
    <location>
        <begin position="62"/>
        <end position="114"/>
    </location>
</feature>
<evidence type="ECO:0000256" key="6">
    <source>
        <dbReference type="ARBA" id="ARBA00023242"/>
    </source>
</evidence>
<dbReference type="PROSITE" id="PS00028">
    <property type="entry name" value="ZINC_FINGER_C2H2_1"/>
    <property type="match status" value="5"/>
</dbReference>
<keyword evidence="5" id="KW-0862">Zinc</keyword>
<dbReference type="InterPro" id="IPR036236">
    <property type="entry name" value="Znf_C2H2_sf"/>
</dbReference>
<feature type="compositionally biased region" description="Polar residues" evidence="8">
    <location>
        <begin position="74"/>
        <end position="88"/>
    </location>
</feature>
<dbReference type="FunFam" id="3.30.160.60:FF:000688">
    <property type="entry name" value="zinc finger protein 197 isoform X1"/>
    <property type="match status" value="1"/>
</dbReference>
<dbReference type="InterPro" id="IPR050331">
    <property type="entry name" value="Zinc_finger"/>
</dbReference>
<dbReference type="PROSITE" id="PS50157">
    <property type="entry name" value="ZINC_FINGER_C2H2_2"/>
    <property type="match status" value="4"/>
</dbReference>
<sequence length="510" mass="54252">MDSSSSLYMCFPCYQLFSSLEEVLSHQLTCHPDDTGEEATPTAPPGPQTESVALYQCVRPALDLQPPVDPPQQKSTQSGPASAPQNRPSPVKPSGPPRQSPSKGTQRQPPPGSAPLIRYQCGDCSCLFQSLAQWQQHRKLGQCTLSRSEPEGEGLGKGEGQAVLGIAEAEVKTEEQLEEGGETQPGKSEGAAEDQGGEEGGASVAAGEWQRDCTERERAVSQDHSYLTCTQEEEEDGRAEEATGAEGMAGQTQQESAEVGTTAVRSGSEMELTDPQSARAPPRDRPGAVPAVSDHSFLCVCCGSGFSSEPALVAHRRTRHGLEEALHCCPVCGETFMNTTLFLYHRRQHREKEEEHRAAARPGITSRGAKRVLGLLSATPSGGTMKKGGLGPSPSLKGQSGPAAAGRGEGGRVGPGEEEGDAGATDTPGAGGEAGPKSPAASHVCPHCGRAFKRRCHLLTHIYSHTGKKRYSCETCNKAFTYKSNLARHRHTHARSKPYSCQRCGKTFTQ</sequence>
<feature type="domain" description="C2H2-type" evidence="9">
    <location>
        <begin position="297"/>
        <end position="325"/>
    </location>
</feature>
<evidence type="ECO:0000256" key="8">
    <source>
        <dbReference type="SAM" id="MobiDB-lite"/>
    </source>
</evidence>
<dbReference type="Pfam" id="PF00096">
    <property type="entry name" value="zf-C2H2"/>
    <property type="match status" value="2"/>
</dbReference>
<dbReference type="PANTHER" id="PTHR16515:SF49">
    <property type="entry name" value="GASTRULA ZINC FINGER PROTEIN XLCGF49.1-LIKE-RELATED"/>
    <property type="match status" value="1"/>
</dbReference>
<dbReference type="GO" id="GO:0008270">
    <property type="term" value="F:zinc ion binding"/>
    <property type="evidence" value="ECO:0007669"/>
    <property type="project" value="UniProtKB-KW"/>
</dbReference>
<evidence type="ECO:0000256" key="5">
    <source>
        <dbReference type="ARBA" id="ARBA00022833"/>
    </source>
</evidence>
<feature type="region of interest" description="Disordered" evidence="8">
    <location>
        <begin position="377"/>
        <end position="439"/>
    </location>
</feature>
<feature type="domain" description="C2H2-type" evidence="9">
    <location>
        <begin position="471"/>
        <end position="498"/>
    </location>
</feature>
<dbReference type="EMBL" id="JAINUG010000182">
    <property type="protein sequence ID" value="KAJ8389448.1"/>
    <property type="molecule type" value="Genomic_DNA"/>
</dbReference>
<accession>A0AAD7RSQ0</accession>
<dbReference type="Proteomes" id="UP001221898">
    <property type="component" value="Unassembled WGS sequence"/>
</dbReference>
<keyword evidence="11" id="KW-1185">Reference proteome</keyword>
<gene>
    <name evidence="10" type="ORF">AAFF_G00119860</name>
</gene>
<name>A0AAD7RSQ0_9TELE</name>
<feature type="domain" description="C2H2-type" evidence="9">
    <location>
        <begin position="443"/>
        <end position="470"/>
    </location>
</feature>
<dbReference type="Gene3D" id="3.30.160.60">
    <property type="entry name" value="Classic Zinc Finger"/>
    <property type="match status" value="3"/>
</dbReference>
<dbReference type="GO" id="GO:0010468">
    <property type="term" value="P:regulation of gene expression"/>
    <property type="evidence" value="ECO:0007669"/>
    <property type="project" value="TreeGrafter"/>
</dbReference>
<dbReference type="InterPro" id="IPR013087">
    <property type="entry name" value="Znf_C2H2_type"/>
</dbReference>
<comment type="caution">
    <text evidence="10">The sequence shown here is derived from an EMBL/GenBank/DDBJ whole genome shotgun (WGS) entry which is preliminary data.</text>
</comment>
<evidence type="ECO:0000256" key="1">
    <source>
        <dbReference type="ARBA" id="ARBA00004123"/>
    </source>
</evidence>
<evidence type="ECO:0000256" key="2">
    <source>
        <dbReference type="ARBA" id="ARBA00022723"/>
    </source>
</evidence>
<evidence type="ECO:0000313" key="11">
    <source>
        <dbReference type="Proteomes" id="UP001221898"/>
    </source>
</evidence>
<proteinExistence type="predicted"/>
<evidence type="ECO:0000259" key="9">
    <source>
        <dbReference type="PROSITE" id="PS50157"/>
    </source>
</evidence>
<protein>
    <recommendedName>
        <fullName evidence="9">C2H2-type domain-containing protein</fullName>
    </recommendedName>
</protein>
<dbReference type="GO" id="GO:0005634">
    <property type="term" value="C:nucleus"/>
    <property type="evidence" value="ECO:0007669"/>
    <property type="project" value="UniProtKB-SubCell"/>
</dbReference>
<feature type="compositionally biased region" description="Low complexity" evidence="8">
    <location>
        <begin position="242"/>
        <end position="255"/>
    </location>
</feature>
<reference evidence="10" key="1">
    <citation type="journal article" date="2023" name="Science">
        <title>Genome structures resolve the early diversification of teleost fishes.</title>
        <authorList>
            <person name="Parey E."/>
            <person name="Louis A."/>
            <person name="Montfort J."/>
            <person name="Bouchez O."/>
            <person name="Roques C."/>
            <person name="Iampietro C."/>
            <person name="Lluch J."/>
            <person name="Castinel A."/>
            <person name="Donnadieu C."/>
            <person name="Desvignes T."/>
            <person name="Floi Bucao C."/>
            <person name="Jouanno E."/>
            <person name="Wen M."/>
            <person name="Mejri S."/>
            <person name="Dirks R."/>
            <person name="Jansen H."/>
            <person name="Henkel C."/>
            <person name="Chen W.J."/>
            <person name="Zahm M."/>
            <person name="Cabau C."/>
            <person name="Klopp C."/>
            <person name="Thompson A.W."/>
            <person name="Robinson-Rechavi M."/>
            <person name="Braasch I."/>
            <person name="Lecointre G."/>
            <person name="Bobe J."/>
            <person name="Postlethwait J.H."/>
            <person name="Berthelot C."/>
            <person name="Roest Crollius H."/>
            <person name="Guiguen Y."/>
        </authorList>
    </citation>
    <scope>NUCLEOTIDE SEQUENCE</scope>
    <source>
        <strain evidence="10">NC1722</strain>
    </source>
</reference>
<evidence type="ECO:0000256" key="4">
    <source>
        <dbReference type="ARBA" id="ARBA00022771"/>
    </source>
</evidence>
<feature type="non-terminal residue" evidence="10">
    <location>
        <position position="1"/>
    </location>
</feature>